<evidence type="ECO:0000256" key="10">
    <source>
        <dbReference type="ARBA" id="ARBA00023002"/>
    </source>
</evidence>
<dbReference type="RefSeq" id="WP_007017165.1">
    <property type="nucleotide sequence ID" value="NZ_CH724113.1"/>
</dbReference>
<feature type="binding site" evidence="13">
    <location>
        <position position="186"/>
    </location>
    <ligand>
        <name>FMN</name>
        <dbReference type="ChEBI" id="CHEBI:58210"/>
    </ligand>
</feature>
<dbReference type="EC" id="1.3.5.2" evidence="13"/>
<feature type="binding site" evidence="13">
    <location>
        <begin position="260"/>
        <end position="261"/>
    </location>
    <ligand>
        <name>substrate</name>
    </ligand>
</feature>
<evidence type="ECO:0000256" key="4">
    <source>
        <dbReference type="ARBA" id="ARBA00005359"/>
    </source>
</evidence>
<dbReference type="Proteomes" id="UP000004263">
    <property type="component" value="Unassembled WGS sequence"/>
</dbReference>
<keyword evidence="8 13" id="KW-0288">FMN</keyword>
<dbReference type="HAMAP" id="MF_00225">
    <property type="entry name" value="DHO_dh_type2"/>
    <property type="match status" value="1"/>
</dbReference>
<dbReference type="GO" id="GO:0044205">
    <property type="term" value="P:'de novo' UMP biosynthetic process"/>
    <property type="evidence" value="ECO:0007669"/>
    <property type="project" value="UniProtKB-UniRule"/>
</dbReference>
<dbReference type="NCBIfam" id="NF003645">
    <property type="entry name" value="PRK05286.1-2"/>
    <property type="match status" value="1"/>
</dbReference>
<organism evidence="15 16">
    <name type="scientific">Bermanella marisrubri</name>
    <dbReference type="NCBI Taxonomy" id="207949"/>
    <lineage>
        <taxon>Bacteria</taxon>
        <taxon>Pseudomonadati</taxon>
        <taxon>Pseudomonadota</taxon>
        <taxon>Gammaproteobacteria</taxon>
        <taxon>Oceanospirillales</taxon>
        <taxon>Oceanospirillaceae</taxon>
        <taxon>Bermanella</taxon>
    </lineage>
</organism>
<dbReference type="EMBL" id="AAQH01000001">
    <property type="protein sequence ID" value="EAT13744.1"/>
    <property type="molecule type" value="Genomic_DNA"/>
</dbReference>
<dbReference type="Gene3D" id="3.20.20.70">
    <property type="entry name" value="Aldolase class I"/>
    <property type="match status" value="1"/>
</dbReference>
<evidence type="ECO:0000256" key="2">
    <source>
        <dbReference type="ARBA" id="ARBA00004202"/>
    </source>
</evidence>
<feature type="binding site" evidence="13">
    <location>
        <position position="80"/>
    </location>
    <ligand>
        <name>substrate</name>
    </ligand>
</feature>
<dbReference type="PANTHER" id="PTHR48109">
    <property type="entry name" value="DIHYDROOROTATE DEHYDROGENASE (QUINONE), MITOCHONDRIAL-RELATED"/>
    <property type="match status" value="1"/>
</dbReference>
<dbReference type="AlphaFoldDB" id="Q1N648"/>
<evidence type="ECO:0000256" key="8">
    <source>
        <dbReference type="ARBA" id="ARBA00022643"/>
    </source>
</evidence>
<accession>Q1N648</accession>
<feature type="binding site" evidence="13">
    <location>
        <position position="231"/>
    </location>
    <ligand>
        <name>FMN</name>
        <dbReference type="ChEBI" id="CHEBI:58210"/>
    </ligand>
</feature>
<feature type="binding site" evidence="13">
    <location>
        <position position="100"/>
    </location>
    <ligand>
        <name>FMN</name>
        <dbReference type="ChEBI" id="CHEBI:58210"/>
    </ligand>
</feature>
<reference evidence="15 16" key="1">
    <citation type="submission" date="2006-03" db="EMBL/GenBank/DDBJ databases">
        <authorList>
            <person name="Pinhassi J."/>
            <person name="Pedros-Alio C."/>
            <person name="Ferriera S."/>
            <person name="Johnson J."/>
            <person name="Kravitz S."/>
            <person name="Halpern A."/>
            <person name="Remington K."/>
            <person name="Beeson K."/>
            <person name="Tran B."/>
            <person name="Rogers Y.-H."/>
            <person name="Friedman R."/>
            <person name="Venter J.C."/>
        </authorList>
    </citation>
    <scope>NUCLEOTIDE SEQUENCE [LARGE SCALE GENOMIC DNA]</scope>
    <source>
        <strain evidence="15 16">RED65</strain>
    </source>
</reference>
<feature type="binding site" evidence="13">
    <location>
        <position position="153"/>
    </location>
    <ligand>
        <name>FMN</name>
        <dbReference type="ChEBI" id="CHEBI:58210"/>
    </ligand>
</feature>
<dbReference type="NCBIfam" id="TIGR01036">
    <property type="entry name" value="pyrD_sub2"/>
    <property type="match status" value="1"/>
</dbReference>
<dbReference type="GO" id="GO:0106430">
    <property type="term" value="F:dihydroorotate dehydrogenase (quinone) activity"/>
    <property type="evidence" value="ECO:0007669"/>
    <property type="project" value="UniProtKB-EC"/>
</dbReference>
<name>Q1N648_9GAMM</name>
<feature type="binding site" evidence="13">
    <location>
        <position position="311"/>
    </location>
    <ligand>
        <name>FMN</name>
        <dbReference type="ChEBI" id="CHEBI:58210"/>
    </ligand>
</feature>
<evidence type="ECO:0000256" key="12">
    <source>
        <dbReference type="ARBA" id="ARBA00048639"/>
    </source>
</evidence>
<gene>
    <name evidence="13" type="primary">pyrD</name>
    <name evidence="15" type="ORF">RED65_10139</name>
</gene>
<evidence type="ECO:0000256" key="5">
    <source>
        <dbReference type="ARBA" id="ARBA00011245"/>
    </source>
</evidence>
<comment type="pathway">
    <text evidence="3 13">Pyrimidine metabolism; UMP biosynthesis via de novo pathway; orotate from (S)-dihydroorotate (quinone route): step 1/1.</text>
</comment>
<comment type="caution">
    <text evidence="15">The sequence shown here is derived from an EMBL/GenBank/DDBJ whole genome shotgun (WGS) entry which is preliminary data.</text>
</comment>
<dbReference type="InterPro" id="IPR005720">
    <property type="entry name" value="Dihydroorotate_DH_cat"/>
</dbReference>
<feature type="active site" description="Nucleophile" evidence="13">
    <location>
        <position position="189"/>
    </location>
</feature>
<evidence type="ECO:0000313" key="16">
    <source>
        <dbReference type="Proteomes" id="UP000004263"/>
    </source>
</evidence>
<evidence type="ECO:0000256" key="13">
    <source>
        <dbReference type="HAMAP-Rule" id="MF_00225"/>
    </source>
</evidence>
<evidence type="ECO:0000256" key="9">
    <source>
        <dbReference type="ARBA" id="ARBA00022975"/>
    </source>
</evidence>
<keyword evidence="9 13" id="KW-0665">Pyrimidine biosynthesis</keyword>
<dbReference type="Pfam" id="PF01180">
    <property type="entry name" value="DHO_dh"/>
    <property type="match status" value="1"/>
</dbReference>
<dbReference type="GO" id="GO:0005886">
    <property type="term" value="C:plasma membrane"/>
    <property type="evidence" value="ECO:0007669"/>
    <property type="project" value="UniProtKB-SubCell"/>
</dbReference>
<sequence>MQNLYNAAKFQGGIQVYSLLRSLLFKLDPETSHDLSLDMLGAAKRMGVLDMLVKKPSPQPVTVFGVDFPNPVGLAAGLDKNGDFIDALGALGFGFIEIGTITPRPQPGNPQPRLFRLPEHQAIINRMGFNNKGVDYLVERVKKRKFTGVLGINIGKNFDTPVEEANRDYEICLEKVYEHADYVTVNISSPNTPGLRNLQFGESLTSLLQTMKEGQARLTKEYGKYTPILLKIAPDMSEDETRLVADALREYKMDGVIATNTTLERDAVEGSEFADEAGGLSGAPALEPSNRVLRWLNDALKGEIPIVGVGGITDGVSAAEKVKLGASLVQVYSGFIYEGPKLIRLANDAIAAERS</sequence>
<dbReference type="InterPro" id="IPR012135">
    <property type="entry name" value="Dihydroorotate_DH_1_2"/>
</dbReference>
<dbReference type="GO" id="GO:0005737">
    <property type="term" value="C:cytoplasm"/>
    <property type="evidence" value="ECO:0007669"/>
    <property type="project" value="InterPro"/>
</dbReference>
<dbReference type="PROSITE" id="PS00911">
    <property type="entry name" value="DHODEHASE_1"/>
    <property type="match status" value="1"/>
</dbReference>
<keyword evidence="10 13" id="KW-0560">Oxidoreductase</keyword>
<protein>
    <recommendedName>
        <fullName evidence="13">Dihydroorotate dehydrogenase (quinone)</fullName>
        <ecNumber evidence="13">1.3.5.2</ecNumber>
    </recommendedName>
    <alternativeName>
        <fullName evidence="13">DHOdehase</fullName>
        <shortName evidence="13">DHOD</shortName>
        <shortName evidence="13">DHODase</shortName>
    </alternativeName>
    <alternativeName>
        <fullName evidence="13">Dihydroorotate oxidase</fullName>
    </alternativeName>
</protein>
<dbReference type="HOGENOM" id="CLU_013640_2_0_6"/>
<feature type="binding site" evidence="13">
    <location>
        <position position="186"/>
    </location>
    <ligand>
        <name>substrate</name>
    </ligand>
</feature>
<dbReference type="NCBIfam" id="NF003644">
    <property type="entry name" value="PRK05286.1-1"/>
    <property type="match status" value="1"/>
</dbReference>
<comment type="subunit">
    <text evidence="5 13">Monomer.</text>
</comment>
<dbReference type="UniPathway" id="UPA00070">
    <property type="reaction ID" value="UER00946"/>
</dbReference>
<evidence type="ECO:0000256" key="6">
    <source>
        <dbReference type="ARBA" id="ARBA00022475"/>
    </source>
</evidence>
<comment type="similarity">
    <text evidence="4 13">Belongs to the dihydroorotate dehydrogenase family. Type 2 subfamily.</text>
</comment>
<dbReference type="InterPro" id="IPR050074">
    <property type="entry name" value="DHO_dehydrogenase"/>
</dbReference>
<proteinExistence type="inferred from homology"/>
<dbReference type="PIRSF" id="PIRSF000164">
    <property type="entry name" value="DHO_oxidase"/>
    <property type="match status" value="1"/>
</dbReference>
<feature type="binding site" evidence="13">
    <location>
        <begin position="125"/>
        <end position="129"/>
    </location>
    <ligand>
        <name>substrate</name>
    </ligand>
</feature>
<feature type="binding site" evidence="13">
    <location>
        <begin position="332"/>
        <end position="333"/>
    </location>
    <ligand>
        <name>FMN</name>
        <dbReference type="ChEBI" id="CHEBI:58210"/>
    </ligand>
</feature>
<dbReference type="InterPro" id="IPR013785">
    <property type="entry name" value="Aldolase_TIM"/>
</dbReference>
<dbReference type="PANTHER" id="PTHR48109:SF4">
    <property type="entry name" value="DIHYDROOROTATE DEHYDROGENASE (QUINONE), MITOCHONDRIAL"/>
    <property type="match status" value="1"/>
</dbReference>
<keyword evidence="11 13" id="KW-0472">Membrane</keyword>
<feature type="binding site" evidence="13">
    <location>
        <position position="282"/>
    </location>
    <ligand>
        <name>FMN</name>
        <dbReference type="ChEBI" id="CHEBI:58210"/>
    </ligand>
</feature>
<dbReference type="FunFam" id="3.20.20.70:FF:000028">
    <property type="entry name" value="Dihydroorotate dehydrogenase (quinone)"/>
    <property type="match status" value="1"/>
</dbReference>
<dbReference type="STRING" id="207949.RED65_10139"/>
<feature type="domain" description="Dihydroorotate dehydrogenase catalytic" evidence="14">
    <location>
        <begin position="61"/>
        <end position="344"/>
    </location>
</feature>
<dbReference type="NCBIfam" id="NF003646">
    <property type="entry name" value="PRK05286.1-4"/>
    <property type="match status" value="1"/>
</dbReference>
<comment type="function">
    <text evidence="1 13">Catalyzes the conversion of dihydroorotate to orotate with quinone as electron acceptor.</text>
</comment>
<dbReference type="InterPro" id="IPR001295">
    <property type="entry name" value="Dihydroorotate_DH_CS"/>
</dbReference>
<evidence type="ECO:0000313" key="15">
    <source>
        <dbReference type="EMBL" id="EAT13744.1"/>
    </source>
</evidence>
<dbReference type="CDD" id="cd04738">
    <property type="entry name" value="DHOD_2_like"/>
    <property type="match status" value="1"/>
</dbReference>
<feature type="binding site" evidence="13">
    <location>
        <position position="259"/>
    </location>
    <ligand>
        <name>FMN</name>
        <dbReference type="ChEBI" id="CHEBI:58210"/>
    </ligand>
</feature>
<evidence type="ECO:0000259" key="14">
    <source>
        <dbReference type="Pfam" id="PF01180"/>
    </source>
</evidence>
<keyword evidence="7 13" id="KW-0285">Flavoprotein</keyword>
<evidence type="ECO:0000256" key="11">
    <source>
        <dbReference type="ARBA" id="ARBA00023136"/>
    </source>
</evidence>
<evidence type="ECO:0000256" key="1">
    <source>
        <dbReference type="ARBA" id="ARBA00003125"/>
    </source>
</evidence>
<dbReference type="InterPro" id="IPR005719">
    <property type="entry name" value="Dihydroorotate_DH_2"/>
</dbReference>
<evidence type="ECO:0000256" key="7">
    <source>
        <dbReference type="ARBA" id="ARBA00022630"/>
    </source>
</evidence>
<evidence type="ECO:0000256" key="3">
    <source>
        <dbReference type="ARBA" id="ARBA00005161"/>
    </source>
</evidence>
<dbReference type="GO" id="GO:0006207">
    <property type="term" value="P:'de novo' pyrimidine nucleobase biosynthetic process"/>
    <property type="evidence" value="ECO:0007669"/>
    <property type="project" value="UniProtKB-UniRule"/>
</dbReference>
<dbReference type="NCBIfam" id="NF003652">
    <property type="entry name" value="PRK05286.2-5"/>
    <property type="match status" value="1"/>
</dbReference>
<feature type="binding site" evidence="13">
    <location>
        <position position="191"/>
    </location>
    <ligand>
        <name>substrate</name>
    </ligand>
</feature>
<feature type="binding site" evidence="13">
    <location>
        <begin position="76"/>
        <end position="80"/>
    </location>
    <ligand>
        <name>FMN</name>
        <dbReference type="ChEBI" id="CHEBI:58210"/>
    </ligand>
</feature>
<comment type="cofactor">
    <cofactor evidence="13">
        <name>FMN</name>
        <dbReference type="ChEBI" id="CHEBI:58210"/>
    </cofactor>
    <text evidence="13">Binds 1 FMN per subunit.</text>
</comment>
<comment type="catalytic activity">
    <reaction evidence="12 13">
        <text>(S)-dihydroorotate + a quinone = orotate + a quinol</text>
        <dbReference type="Rhea" id="RHEA:30187"/>
        <dbReference type="ChEBI" id="CHEBI:24646"/>
        <dbReference type="ChEBI" id="CHEBI:30839"/>
        <dbReference type="ChEBI" id="CHEBI:30864"/>
        <dbReference type="ChEBI" id="CHEBI:132124"/>
        <dbReference type="EC" id="1.3.5.2"/>
    </reaction>
</comment>
<keyword evidence="16" id="KW-1185">Reference proteome</keyword>
<dbReference type="SUPFAM" id="SSF51395">
    <property type="entry name" value="FMN-linked oxidoreductases"/>
    <property type="match status" value="1"/>
</dbReference>
<keyword evidence="6 13" id="KW-1003">Cell membrane</keyword>
<comment type="subcellular location">
    <subcellularLocation>
        <location evidence="2 13">Cell membrane</location>
        <topology evidence="2 13">Peripheral membrane protein</topology>
    </subcellularLocation>
</comment>